<dbReference type="AlphaFoldDB" id="A0A6L5XBL7"/>
<dbReference type="EMBL" id="VULT01000003">
    <property type="protein sequence ID" value="MSS16663.1"/>
    <property type="molecule type" value="Genomic_DNA"/>
</dbReference>
<protein>
    <submittedName>
        <fullName evidence="1">Uncharacterized protein</fullName>
    </submittedName>
</protein>
<sequence>MYDGPRGKKSLLKAVKKYGARLMYDYTIINGVAIELPEGSDVHRARAWFQKVKGVVSVNYDRIYQLNSTAPGPQ</sequence>
<accession>A0A6L5XBL7</accession>
<dbReference type="Proteomes" id="UP000483362">
    <property type="component" value="Unassembled WGS sequence"/>
</dbReference>
<keyword evidence="2" id="KW-1185">Reference proteome</keyword>
<proteinExistence type="predicted"/>
<gene>
    <name evidence="1" type="ORF">FYJ29_02585</name>
</gene>
<comment type="caution">
    <text evidence="1">The sequence shown here is derived from an EMBL/GenBank/DDBJ whole genome shotgun (WGS) entry which is preliminary data.</text>
</comment>
<dbReference type="RefSeq" id="WP_154327312.1">
    <property type="nucleotide sequence ID" value="NZ_CP045696.1"/>
</dbReference>
<organism evidence="1 2">
    <name type="scientific">Sodaliphilus pleomorphus</name>
    <dbReference type="NCBI Taxonomy" id="2606626"/>
    <lineage>
        <taxon>Bacteria</taxon>
        <taxon>Pseudomonadati</taxon>
        <taxon>Bacteroidota</taxon>
        <taxon>Bacteroidia</taxon>
        <taxon>Bacteroidales</taxon>
        <taxon>Muribaculaceae</taxon>
        <taxon>Sodaliphilus</taxon>
    </lineage>
</organism>
<reference evidence="1 2" key="1">
    <citation type="submission" date="2019-08" db="EMBL/GenBank/DDBJ databases">
        <title>In-depth cultivation of the pig gut microbiome towards novel bacterial diversity and tailored functional studies.</title>
        <authorList>
            <person name="Wylensek D."/>
            <person name="Hitch T.C.A."/>
            <person name="Clavel T."/>
        </authorList>
    </citation>
    <scope>NUCLEOTIDE SEQUENCE [LARGE SCALE GENOMIC DNA]</scope>
    <source>
        <strain evidence="1 2">Oil-RF-744-WCA-WT-10</strain>
    </source>
</reference>
<evidence type="ECO:0000313" key="2">
    <source>
        <dbReference type="Proteomes" id="UP000483362"/>
    </source>
</evidence>
<evidence type="ECO:0000313" key="1">
    <source>
        <dbReference type="EMBL" id="MSS16663.1"/>
    </source>
</evidence>
<name>A0A6L5XBL7_9BACT</name>